<evidence type="ECO:0000256" key="2">
    <source>
        <dbReference type="ARBA" id="ARBA00012438"/>
    </source>
</evidence>
<dbReference type="PRINTS" id="PR00344">
    <property type="entry name" value="BCTRLSENSOR"/>
</dbReference>
<dbReference type="PANTHER" id="PTHR43547:SF2">
    <property type="entry name" value="HYBRID SIGNAL TRANSDUCTION HISTIDINE KINASE C"/>
    <property type="match status" value="1"/>
</dbReference>
<dbReference type="Gene3D" id="3.40.50.2300">
    <property type="match status" value="1"/>
</dbReference>
<dbReference type="InterPro" id="IPR003661">
    <property type="entry name" value="HisK_dim/P_dom"/>
</dbReference>
<dbReference type="GO" id="GO:0005524">
    <property type="term" value="F:ATP binding"/>
    <property type="evidence" value="ECO:0007669"/>
    <property type="project" value="UniProtKB-KW"/>
</dbReference>
<comment type="catalytic activity">
    <reaction evidence="1">
        <text>ATP + protein L-histidine = ADP + protein N-phospho-L-histidine.</text>
        <dbReference type="EC" id="2.7.13.3"/>
    </reaction>
</comment>
<gene>
    <name evidence="9" type="ORF">PX653_01430</name>
</gene>
<dbReference type="Proteomes" id="UP001216510">
    <property type="component" value="Chromosome"/>
</dbReference>
<dbReference type="Gene3D" id="3.30.565.10">
    <property type="entry name" value="Histidine kinase-like ATPase, C-terminal domain"/>
    <property type="match status" value="1"/>
</dbReference>
<accession>A0ABY8BC44</accession>
<dbReference type="Pfam" id="PF01590">
    <property type="entry name" value="GAF"/>
    <property type="match status" value="1"/>
</dbReference>
<keyword evidence="4" id="KW-0808">Transferase</keyword>
<dbReference type="InterPro" id="IPR029016">
    <property type="entry name" value="GAF-like_dom_sf"/>
</dbReference>
<dbReference type="SUPFAM" id="SSF55781">
    <property type="entry name" value="GAF domain-like"/>
    <property type="match status" value="1"/>
</dbReference>
<evidence type="ECO:0000256" key="1">
    <source>
        <dbReference type="ARBA" id="ARBA00000085"/>
    </source>
</evidence>
<dbReference type="SMART" id="SM00388">
    <property type="entry name" value="HisKA"/>
    <property type="match status" value="1"/>
</dbReference>
<evidence type="ECO:0000259" key="8">
    <source>
        <dbReference type="PROSITE" id="PS50110"/>
    </source>
</evidence>
<keyword evidence="3 6" id="KW-0597">Phosphoprotein</keyword>
<dbReference type="InterPro" id="IPR036890">
    <property type="entry name" value="HATPase_C_sf"/>
</dbReference>
<keyword evidence="5" id="KW-0418">Kinase</keyword>
<dbReference type="InterPro" id="IPR011006">
    <property type="entry name" value="CheY-like_superfamily"/>
</dbReference>
<dbReference type="PROSITE" id="PS50110">
    <property type="entry name" value="RESPONSE_REGULATORY"/>
    <property type="match status" value="1"/>
</dbReference>
<keyword evidence="10" id="KW-1185">Reference proteome</keyword>
<dbReference type="Pfam" id="PF00512">
    <property type="entry name" value="HisKA"/>
    <property type="match status" value="1"/>
</dbReference>
<dbReference type="SMART" id="SM00387">
    <property type="entry name" value="HATPase_c"/>
    <property type="match status" value="1"/>
</dbReference>
<dbReference type="CDD" id="cd00082">
    <property type="entry name" value="HisKA"/>
    <property type="match status" value="1"/>
</dbReference>
<proteinExistence type="predicted"/>
<feature type="modified residue" description="4-aspartylphosphate" evidence="6">
    <location>
        <position position="401"/>
    </location>
</feature>
<dbReference type="InterPro" id="IPR003594">
    <property type="entry name" value="HATPase_dom"/>
</dbReference>
<keyword evidence="9" id="KW-0067">ATP-binding</keyword>
<dbReference type="InterPro" id="IPR003018">
    <property type="entry name" value="GAF"/>
</dbReference>
<dbReference type="SUPFAM" id="SSF47384">
    <property type="entry name" value="Homodimeric domain of signal transducing histidine kinase"/>
    <property type="match status" value="1"/>
</dbReference>
<keyword evidence="9" id="KW-0547">Nucleotide-binding</keyword>
<sequence length="479" mass="51421">MDSFGPNIIAVLKAGQTLRLDDIQADPRSAPYAAGYASIGTTSLLVVPLVKGGRLVAILYLHCAQPRRWSDADALIAEDVAQRTWDAIERANAQSALRIANSRKDEFLAMLAHELRNPLAPIDGAAQLLELGHIDGTRMRELGRIISRQVGHMTALLNDLLDVSRVTRGMIELDLGAVDMRGVVEAASEQVRPLVEQRRHVLAYTAPAVPTVVRGDFVRLVQILANVINNAAKYTPDSGHIGVVLTEQSESIRVAVTDNGYGIAPDLLPDVFDSFIQGRRTLGRTQGGLGLGLALVKSLVELHDGRVAASSRGERQGTTITIELPRWHGGPPREGKRPGDAMHTVGTTSALSILLVDDNVDGAAMLARLIGQMGHRVTVAHNASSALANATVCAPDVVLLDIGLPDIDGYELVARLRAQPVCGNALYIAVTGYGQHQDRQRALDAGFWRHMTKPACLQTLAGYLKEASELAGPRPRTGQ</sequence>
<evidence type="ECO:0000256" key="4">
    <source>
        <dbReference type="ARBA" id="ARBA00022679"/>
    </source>
</evidence>
<evidence type="ECO:0000313" key="10">
    <source>
        <dbReference type="Proteomes" id="UP001216510"/>
    </source>
</evidence>
<dbReference type="CDD" id="cd00075">
    <property type="entry name" value="HATPase"/>
    <property type="match status" value="1"/>
</dbReference>
<dbReference type="EMBL" id="CP119083">
    <property type="protein sequence ID" value="WEF33480.1"/>
    <property type="molecule type" value="Genomic_DNA"/>
</dbReference>
<dbReference type="InterPro" id="IPR004358">
    <property type="entry name" value="Sig_transdc_His_kin-like_C"/>
</dbReference>
<dbReference type="Pfam" id="PF02518">
    <property type="entry name" value="HATPase_c"/>
    <property type="match status" value="1"/>
</dbReference>
<protein>
    <recommendedName>
        <fullName evidence="2">histidine kinase</fullName>
        <ecNumber evidence="2">2.7.13.3</ecNumber>
    </recommendedName>
</protein>
<dbReference type="CDD" id="cd17580">
    <property type="entry name" value="REC_2_DhkD-like"/>
    <property type="match status" value="1"/>
</dbReference>
<reference evidence="9 10" key="1">
    <citation type="submission" date="2023-02" db="EMBL/GenBank/DDBJ databases">
        <title>Gemone sequence of Telluria chitinolytica ACM 3522T.</title>
        <authorList>
            <person name="Frediansyah A."/>
            <person name="Miess H."/>
            <person name="Gross H."/>
        </authorList>
    </citation>
    <scope>NUCLEOTIDE SEQUENCE [LARGE SCALE GENOMIC DNA]</scope>
    <source>
        <strain evidence="9 10">ACM 3522</strain>
    </source>
</reference>
<evidence type="ECO:0000256" key="3">
    <source>
        <dbReference type="ARBA" id="ARBA00022553"/>
    </source>
</evidence>
<feature type="domain" description="Response regulatory" evidence="8">
    <location>
        <begin position="352"/>
        <end position="468"/>
    </location>
</feature>
<dbReference type="RefSeq" id="WP_277416181.1">
    <property type="nucleotide sequence ID" value="NZ_CP119083.1"/>
</dbReference>
<dbReference type="SMART" id="SM00448">
    <property type="entry name" value="REC"/>
    <property type="match status" value="1"/>
</dbReference>
<dbReference type="InterPro" id="IPR001789">
    <property type="entry name" value="Sig_transdc_resp-reg_receiver"/>
</dbReference>
<dbReference type="Gene3D" id="1.10.287.130">
    <property type="match status" value="1"/>
</dbReference>
<evidence type="ECO:0000313" key="9">
    <source>
        <dbReference type="EMBL" id="WEF33480.1"/>
    </source>
</evidence>
<evidence type="ECO:0000256" key="6">
    <source>
        <dbReference type="PROSITE-ProRule" id="PRU00169"/>
    </source>
</evidence>
<dbReference type="Pfam" id="PF00072">
    <property type="entry name" value="Response_reg"/>
    <property type="match status" value="1"/>
</dbReference>
<dbReference type="PROSITE" id="PS50109">
    <property type="entry name" value="HIS_KIN"/>
    <property type="match status" value="1"/>
</dbReference>
<dbReference type="InterPro" id="IPR036097">
    <property type="entry name" value="HisK_dim/P_sf"/>
</dbReference>
<dbReference type="InterPro" id="IPR005467">
    <property type="entry name" value="His_kinase_dom"/>
</dbReference>
<dbReference type="SUPFAM" id="SSF52172">
    <property type="entry name" value="CheY-like"/>
    <property type="match status" value="1"/>
</dbReference>
<feature type="domain" description="Histidine kinase" evidence="7">
    <location>
        <begin position="110"/>
        <end position="328"/>
    </location>
</feature>
<evidence type="ECO:0000259" key="7">
    <source>
        <dbReference type="PROSITE" id="PS50109"/>
    </source>
</evidence>
<organism evidence="9 10">
    <name type="scientific">Pseudoduganella chitinolytica</name>
    <dbReference type="NCBI Taxonomy" id="34070"/>
    <lineage>
        <taxon>Bacteria</taxon>
        <taxon>Pseudomonadati</taxon>
        <taxon>Pseudomonadota</taxon>
        <taxon>Betaproteobacteria</taxon>
        <taxon>Burkholderiales</taxon>
        <taxon>Oxalobacteraceae</taxon>
        <taxon>Telluria group</taxon>
        <taxon>Pseudoduganella</taxon>
    </lineage>
</organism>
<dbReference type="EC" id="2.7.13.3" evidence="2"/>
<evidence type="ECO:0000256" key="5">
    <source>
        <dbReference type="ARBA" id="ARBA00022777"/>
    </source>
</evidence>
<name>A0ABY8BC44_9BURK</name>
<dbReference type="PANTHER" id="PTHR43547">
    <property type="entry name" value="TWO-COMPONENT HISTIDINE KINASE"/>
    <property type="match status" value="1"/>
</dbReference>
<dbReference type="Gene3D" id="3.30.450.40">
    <property type="match status" value="1"/>
</dbReference>
<dbReference type="SUPFAM" id="SSF55874">
    <property type="entry name" value="ATPase domain of HSP90 chaperone/DNA topoisomerase II/histidine kinase"/>
    <property type="match status" value="1"/>
</dbReference>